<comment type="caution">
    <text evidence="2">The sequence shown here is derived from an EMBL/GenBank/DDBJ whole genome shotgun (WGS) entry which is preliminary data.</text>
</comment>
<evidence type="ECO:0000313" key="2">
    <source>
        <dbReference type="EMBL" id="KTG07950.1"/>
    </source>
</evidence>
<evidence type="ECO:0000256" key="1">
    <source>
        <dbReference type="SAM" id="MobiDB-lite"/>
    </source>
</evidence>
<dbReference type="Proteomes" id="UP000054387">
    <property type="component" value="Unassembled WGS sequence"/>
</dbReference>
<dbReference type="PROSITE" id="PS51257">
    <property type="entry name" value="PROKAR_LIPOPROTEIN"/>
    <property type="match status" value="1"/>
</dbReference>
<evidence type="ECO:0000313" key="3">
    <source>
        <dbReference type="Proteomes" id="UP000054387"/>
    </source>
</evidence>
<sequence length="286" mass="30101">MRDSPSSRRTVLRRLGAVGAFGALGGAATGCLGRAPPVFVANASESTSLSADTKRLDETTFDGYVSRMGRRYGESGVWGTGAAPAPTEADFERATRLSLRATSDGEEYAVADAAVARYGLRRFDTEGRRHVAYWLWCAAKPLADSVWVDTLDRSLAVTLSSFEVGLDFDSSADLFDSAPSTRVSGPQAVSVATPGETGGGDVFDVDFPLHEGRVRPRVSGGDDAVSSGDDGSNADGEDDHDSYRLGWRGRFDGIQSVNGLCVAGESVSDSDATADWHVSLSASGWA</sequence>
<organism evidence="2 3">
    <name type="scientific">Haloprofundus marisrubri</name>
    <dbReference type="NCBI Taxonomy" id="1514971"/>
    <lineage>
        <taxon>Archaea</taxon>
        <taxon>Methanobacteriati</taxon>
        <taxon>Methanobacteriota</taxon>
        <taxon>Stenosarchaea group</taxon>
        <taxon>Halobacteria</taxon>
        <taxon>Halobacteriales</taxon>
        <taxon>Haloferacaceae</taxon>
        <taxon>Haloprofundus</taxon>
    </lineage>
</organism>
<dbReference type="RefSeq" id="WP_058583377.1">
    <property type="nucleotide sequence ID" value="NZ_LOPU01000037.1"/>
</dbReference>
<dbReference type="PROSITE" id="PS51318">
    <property type="entry name" value="TAT"/>
    <property type="match status" value="1"/>
</dbReference>
<reference evidence="2 3" key="1">
    <citation type="submission" date="2015-12" db="EMBL/GenBank/DDBJ databases">
        <title>Haloprofundus marisrubri gen. nov., sp. nov., an extremely halophilic archaeon isolated from the Discovery deep brine-seawater interface in the Red Sea.</title>
        <authorList>
            <person name="Zhang G."/>
            <person name="Stingl U."/>
            <person name="Rashid M."/>
        </authorList>
    </citation>
    <scope>NUCLEOTIDE SEQUENCE [LARGE SCALE GENOMIC DNA]</scope>
    <source>
        <strain evidence="2 3">SB9</strain>
    </source>
</reference>
<proteinExistence type="predicted"/>
<feature type="region of interest" description="Disordered" evidence="1">
    <location>
        <begin position="213"/>
        <end position="241"/>
    </location>
</feature>
<dbReference type="AlphaFoldDB" id="A0A0W1R3M0"/>
<dbReference type="STRING" id="1514971.AUR64_01565"/>
<dbReference type="OrthoDB" id="346163at2157"/>
<keyword evidence="3" id="KW-1185">Reference proteome</keyword>
<accession>A0A0W1R3M0</accession>
<protein>
    <submittedName>
        <fullName evidence="2">Uncharacterized protein</fullName>
    </submittedName>
</protein>
<dbReference type="InterPro" id="IPR006311">
    <property type="entry name" value="TAT_signal"/>
</dbReference>
<gene>
    <name evidence="2" type="ORF">AUR64_01565</name>
</gene>
<name>A0A0W1R3M0_9EURY</name>
<dbReference type="EMBL" id="LOPU01000037">
    <property type="protein sequence ID" value="KTG07950.1"/>
    <property type="molecule type" value="Genomic_DNA"/>
</dbReference>
<feature type="compositionally biased region" description="Low complexity" evidence="1">
    <location>
        <begin position="219"/>
        <end position="234"/>
    </location>
</feature>